<name>A0A3L8SJG3_CHLGU</name>
<dbReference type="EMBL" id="QUSF01000017">
    <property type="protein sequence ID" value="RLW02993.1"/>
    <property type="molecule type" value="Genomic_DNA"/>
</dbReference>
<organism evidence="2 3">
    <name type="scientific">Chloebia gouldiae</name>
    <name type="common">Gouldian finch</name>
    <name type="synonym">Erythrura gouldiae</name>
    <dbReference type="NCBI Taxonomy" id="44316"/>
    <lineage>
        <taxon>Eukaryota</taxon>
        <taxon>Metazoa</taxon>
        <taxon>Chordata</taxon>
        <taxon>Craniata</taxon>
        <taxon>Vertebrata</taxon>
        <taxon>Euteleostomi</taxon>
        <taxon>Archelosauria</taxon>
        <taxon>Archosauria</taxon>
        <taxon>Dinosauria</taxon>
        <taxon>Saurischia</taxon>
        <taxon>Theropoda</taxon>
        <taxon>Coelurosauria</taxon>
        <taxon>Aves</taxon>
        <taxon>Neognathae</taxon>
        <taxon>Neoaves</taxon>
        <taxon>Telluraves</taxon>
        <taxon>Australaves</taxon>
        <taxon>Passeriformes</taxon>
        <taxon>Passeroidea</taxon>
        <taxon>Passeridae</taxon>
        <taxon>Chloebia</taxon>
    </lineage>
</organism>
<dbReference type="Proteomes" id="UP000276834">
    <property type="component" value="Unassembled WGS sequence"/>
</dbReference>
<feature type="region of interest" description="Disordered" evidence="1">
    <location>
        <begin position="44"/>
        <end position="69"/>
    </location>
</feature>
<comment type="caution">
    <text evidence="2">The sequence shown here is derived from an EMBL/GenBank/DDBJ whole genome shotgun (WGS) entry which is preliminary data.</text>
</comment>
<feature type="region of interest" description="Disordered" evidence="1">
    <location>
        <begin position="121"/>
        <end position="160"/>
    </location>
</feature>
<feature type="region of interest" description="Disordered" evidence="1">
    <location>
        <begin position="171"/>
        <end position="190"/>
    </location>
</feature>
<protein>
    <submittedName>
        <fullName evidence="2">Uncharacterized protein</fullName>
    </submittedName>
</protein>
<feature type="compositionally biased region" description="Low complexity" evidence="1">
    <location>
        <begin position="50"/>
        <end position="62"/>
    </location>
</feature>
<evidence type="ECO:0000313" key="2">
    <source>
        <dbReference type="EMBL" id="RLW02993.1"/>
    </source>
</evidence>
<accession>A0A3L8SJG3</accession>
<feature type="compositionally biased region" description="Polar residues" evidence="1">
    <location>
        <begin position="171"/>
        <end position="180"/>
    </location>
</feature>
<feature type="compositionally biased region" description="Basic and acidic residues" evidence="1">
    <location>
        <begin position="13"/>
        <end position="22"/>
    </location>
</feature>
<gene>
    <name evidence="2" type="ORF">DV515_00006955</name>
</gene>
<dbReference type="AlphaFoldDB" id="A0A3L8SJG3"/>
<keyword evidence="3" id="KW-1185">Reference proteome</keyword>
<evidence type="ECO:0000313" key="3">
    <source>
        <dbReference type="Proteomes" id="UP000276834"/>
    </source>
</evidence>
<sequence>MVPPQPSLASVQKEYKSCKGGREGMMLQGVVSPSVRNEEKVLAAESPLSAQDEGQQAEAQQQHRQSCLGTTHQQHQHLVLMYKLLSLTGTKGRRFTNYPGFKQVHGDDGLEEVSILGTTTTSMLPSKGLDGTSVQEHDSGPAQSRRSMPHGSGGSPVDSRQMLNVQHHQPTRLYTNNSPESALPGQLSGLHITPAHSDAASQLIPCAAPGKLLKLERGELHKKQRTKSGVTCK</sequence>
<proteinExistence type="predicted"/>
<reference evidence="2 3" key="1">
    <citation type="journal article" date="2018" name="Proc. R. Soc. B">
        <title>A non-coding region near Follistatin controls head colour polymorphism in the Gouldian finch.</title>
        <authorList>
            <person name="Toomey M.B."/>
            <person name="Marques C.I."/>
            <person name="Andrade P."/>
            <person name="Araujo P.M."/>
            <person name="Sabatino S."/>
            <person name="Gazda M.A."/>
            <person name="Afonso S."/>
            <person name="Lopes R.J."/>
            <person name="Corbo J.C."/>
            <person name="Carneiro M."/>
        </authorList>
    </citation>
    <scope>NUCLEOTIDE SEQUENCE [LARGE SCALE GENOMIC DNA]</scope>
    <source>
        <strain evidence="2">Red01</strain>
        <tissue evidence="2">Muscle</tissue>
    </source>
</reference>
<feature type="region of interest" description="Disordered" evidence="1">
    <location>
        <begin position="1"/>
        <end position="23"/>
    </location>
</feature>
<evidence type="ECO:0000256" key="1">
    <source>
        <dbReference type="SAM" id="MobiDB-lite"/>
    </source>
</evidence>